<feature type="domain" description="Ppx/GppA phosphatase N-terminal" evidence="6">
    <location>
        <begin position="27"/>
        <end position="306"/>
    </location>
</feature>
<sequence>MLDQEKYAIVDIGSNTMRLVIYTRDKSGKLTESENVKAVARLRNYLSENGHLETEGINVLIHTLQGFQEVTRHHKLKEIRCVATAAIRQATNQEEILERVEKETDFSMRILSEYEEANYGFLAVVNSTPFENGITVDIGGGSTEITYFQNRKLIFFYSFPFGALSLKQQFIKEDLPTSQELKTLRKFLKEQFQTLPWLANKKLPLIGIGGSARNLAQIHQEYIGYPVAGIHQYMMTAKNVKGVQNLLLSMDFPEIQRLEGLTRDRADIIIPAIEVFSYLMDYIETNKFALSRKGLRDGVFYEEMTKEFELSIFPNVLEESFYELASDFDINLNHASHVSKNAMMIFNELEKCKVFVLDSKDMKYLRLGSALYNLGSYIDAEASHQHTFYLLANRTIDGLLHKDRMTVALIASFKNREVFKRNASLYEDWFTKDELAKYSLFGAIVKLAYSLNATKRNIIEAIRIEEPTAGQLVFEIECNSDWMPEQYQSEKQKKHLEKHLKKSIELQFHEELARQPQ</sequence>
<dbReference type="RefSeq" id="WP_301857790.1">
    <property type="nucleotide sequence ID" value="NZ_JAUJWU010000009.1"/>
</dbReference>
<accession>A0ABT8NI76</accession>
<keyword evidence="9" id="KW-1185">Reference proteome</keyword>
<evidence type="ECO:0000256" key="5">
    <source>
        <dbReference type="ARBA" id="ARBA00047607"/>
    </source>
</evidence>
<dbReference type="InterPro" id="IPR050273">
    <property type="entry name" value="GppA/Ppx_hydrolase"/>
</dbReference>
<dbReference type="InterPro" id="IPR043129">
    <property type="entry name" value="ATPase_NBD"/>
</dbReference>
<dbReference type="PANTHER" id="PTHR30005:SF0">
    <property type="entry name" value="RETROGRADE REGULATION PROTEIN 2"/>
    <property type="match status" value="1"/>
</dbReference>
<dbReference type="Gene3D" id="3.30.420.40">
    <property type="match status" value="1"/>
</dbReference>
<dbReference type="Proteomes" id="UP001172142">
    <property type="component" value="Unassembled WGS sequence"/>
</dbReference>
<dbReference type="Gene3D" id="1.10.3210.10">
    <property type="entry name" value="Hypothetical protein af1432"/>
    <property type="match status" value="1"/>
</dbReference>
<dbReference type="Gene3D" id="3.30.420.150">
    <property type="entry name" value="Exopolyphosphatase. Domain 2"/>
    <property type="match status" value="1"/>
</dbReference>
<evidence type="ECO:0000259" key="7">
    <source>
        <dbReference type="Pfam" id="PF21447"/>
    </source>
</evidence>
<dbReference type="InterPro" id="IPR048950">
    <property type="entry name" value="Ppx_GppA_C"/>
</dbReference>
<evidence type="ECO:0000256" key="3">
    <source>
        <dbReference type="ARBA" id="ARBA00020416"/>
    </source>
</evidence>
<dbReference type="Pfam" id="PF02541">
    <property type="entry name" value="Ppx-GppA"/>
    <property type="match status" value="1"/>
</dbReference>
<keyword evidence="4 8" id="KW-0378">Hydrolase</keyword>
<dbReference type="SUPFAM" id="SSF109604">
    <property type="entry name" value="HD-domain/PDEase-like"/>
    <property type="match status" value="1"/>
</dbReference>
<dbReference type="EC" id="3.6.1.11" evidence="2"/>
<name>A0ABT8NI76_9BACL</name>
<dbReference type="InterPro" id="IPR030673">
    <property type="entry name" value="PyroPPase_GppA_Ppx"/>
</dbReference>
<dbReference type="SUPFAM" id="SSF53067">
    <property type="entry name" value="Actin-like ATPase domain"/>
    <property type="match status" value="2"/>
</dbReference>
<gene>
    <name evidence="8" type="primary">ppx</name>
    <name evidence="8" type="ORF">QWY13_19205</name>
</gene>
<proteinExistence type="inferred from homology"/>
<evidence type="ECO:0000256" key="4">
    <source>
        <dbReference type="ARBA" id="ARBA00022801"/>
    </source>
</evidence>
<dbReference type="NCBIfam" id="TIGR03706">
    <property type="entry name" value="exo_poly_only"/>
    <property type="match status" value="1"/>
</dbReference>
<dbReference type="Pfam" id="PF21447">
    <property type="entry name" value="Ppx-GppA_III"/>
    <property type="match status" value="1"/>
</dbReference>
<feature type="domain" description="Ppx/GppA phosphatase C-terminal" evidence="7">
    <location>
        <begin position="319"/>
        <end position="485"/>
    </location>
</feature>
<dbReference type="InterPro" id="IPR022371">
    <property type="entry name" value="Exopolyphosphatase"/>
</dbReference>
<dbReference type="CDD" id="cd24052">
    <property type="entry name" value="ASKHA_NBD_HpPPX-GppA-like"/>
    <property type="match status" value="1"/>
</dbReference>
<evidence type="ECO:0000313" key="8">
    <source>
        <dbReference type="EMBL" id="MDN7247593.1"/>
    </source>
</evidence>
<dbReference type="GO" id="GO:0004309">
    <property type="term" value="F:exopolyphosphatase activity"/>
    <property type="evidence" value="ECO:0007669"/>
    <property type="project" value="UniProtKB-EC"/>
</dbReference>
<comment type="caution">
    <text evidence="8">The sequence shown here is derived from an EMBL/GenBank/DDBJ whole genome shotgun (WGS) entry which is preliminary data.</text>
</comment>
<dbReference type="PANTHER" id="PTHR30005">
    <property type="entry name" value="EXOPOLYPHOSPHATASE"/>
    <property type="match status" value="1"/>
</dbReference>
<dbReference type="InterPro" id="IPR003695">
    <property type="entry name" value="Ppx_GppA_N"/>
</dbReference>
<evidence type="ECO:0000256" key="1">
    <source>
        <dbReference type="ARBA" id="ARBA00007125"/>
    </source>
</evidence>
<evidence type="ECO:0000259" key="6">
    <source>
        <dbReference type="Pfam" id="PF02541"/>
    </source>
</evidence>
<comment type="similarity">
    <text evidence="1">Belongs to the GppA/Ppx family.</text>
</comment>
<evidence type="ECO:0000313" key="9">
    <source>
        <dbReference type="Proteomes" id="UP001172142"/>
    </source>
</evidence>
<organism evidence="8 9">
    <name type="scientific">Planococcus shenhongbingii</name>
    <dbReference type="NCBI Taxonomy" id="3058398"/>
    <lineage>
        <taxon>Bacteria</taxon>
        <taxon>Bacillati</taxon>
        <taxon>Bacillota</taxon>
        <taxon>Bacilli</taxon>
        <taxon>Bacillales</taxon>
        <taxon>Caryophanaceae</taxon>
        <taxon>Planococcus</taxon>
    </lineage>
</organism>
<reference evidence="8 9" key="1">
    <citation type="submission" date="2023-07" db="EMBL/GenBank/DDBJ databases">
        <title>Novel species in genus Planococcus.</title>
        <authorList>
            <person name="Ning S."/>
        </authorList>
    </citation>
    <scope>NUCLEOTIDE SEQUENCE [LARGE SCALE GENOMIC DNA]</scope>
    <source>
        <strain evidence="8 9">N017</strain>
    </source>
</reference>
<protein>
    <recommendedName>
        <fullName evidence="3">Exopolyphosphatase</fullName>
        <ecNumber evidence="2">3.6.1.11</ecNumber>
    </recommendedName>
</protein>
<comment type="catalytic activity">
    <reaction evidence="5">
        <text>[phosphate](n) + H2O = [phosphate](n-1) + phosphate + H(+)</text>
        <dbReference type="Rhea" id="RHEA:21528"/>
        <dbReference type="Rhea" id="RHEA-COMP:9859"/>
        <dbReference type="Rhea" id="RHEA-COMP:14279"/>
        <dbReference type="ChEBI" id="CHEBI:15377"/>
        <dbReference type="ChEBI" id="CHEBI:15378"/>
        <dbReference type="ChEBI" id="CHEBI:16838"/>
        <dbReference type="ChEBI" id="CHEBI:43474"/>
        <dbReference type="EC" id="3.6.1.11"/>
    </reaction>
</comment>
<dbReference type="EMBL" id="JAUJWU010000009">
    <property type="protein sequence ID" value="MDN7247593.1"/>
    <property type="molecule type" value="Genomic_DNA"/>
</dbReference>
<evidence type="ECO:0000256" key="2">
    <source>
        <dbReference type="ARBA" id="ARBA00012451"/>
    </source>
</evidence>
<dbReference type="PIRSF" id="PIRSF001267">
    <property type="entry name" value="Pyrophosphatase_GppA_Ppx"/>
    <property type="match status" value="1"/>
</dbReference>